<keyword evidence="1" id="KW-0175">Coiled coil</keyword>
<name>A0ABY6F1Z1_9ACTN</name>
<dbReference type="EMBL" id="CP106797">
    <property type="protein sequence ID" value="UXY40481.1"/>
    <property type="molecule type" value="Genomic_DNA"/>
</dbReference>
<geneLocation type="plasmid" evidence="2 3">
    <name>punmamed3</name>
</geneLocation>
<gene>
    <name evidence="2" type="ORF">N8I86_38610</name>
</gene>
<accession>A0ABY6F1Z1</accession>
<feature type="coiled-coil region" evidence="1">
    <location>
        <begin position="123"/>
        <end position="196"/>
    </location>
</feature>
<dbReference type="RefSeq" id="WP_263280317.1">
    <property type="nucleotide sequence ID" value="NZ_CP106797.1"/>
</dbReference>
<keyword evidence="3" id="KW-1185">Reference proteome</keyword>
<organism evidence="2 3">
    <name type="scientific">Streptomyces albidocamelliae</name>
    <dbReference type="NCBI Taxonomy" id="2981135"/>
    <lineage>
        <taxon>Bacteria</taxon>
        <taxon>Bacillati</taxon>
        <taxon>Actinomycetota</taxon>
        <taxon>Actinomycetes</taxon>
        <taxon>Kitasatosporales</taxon>
        <taxon>Streptomycetaceae</taxon>
        <taxon>Streptomyces</taxon>
    </lineage>
</organism>
<keyword evidence="2" id="KW-0614">Plasmid</keyword>
<dbReference type="Gene3D" id="1.10.287.950">
    <property type="entry name" value="Methyl-accepting chemotaxis protein"/>
    <property type="match status" value="1"/>
</dbReference>
<reference evidence="2" key="1">
    <citation type="submission" date="2022-10" db="EMBL/GenBank/DDBJ databases">
        <authorList>
            <person name="Mo P."/>
        </authorList>
    </citation>
    <scope>NUCLEOTIDE SEQUENCE</scope>
    <source>
        <strain evidence="2">HUAS 14-6</strain>
        <plasmid evidence="2">punmamed3</plasmid>
    </source>
</reference>
<evidence type="ECO:0000256" key="1">
    <source>
        <dbReference type="SAM" id="Coils"/>
    </source>
</evidence>
<evidence type="ECO:0000313" key="3">
    <source>
        <dbReference type="Proteomes" id="UP001060733"/>
    </source>
</evidence>
<dbReference type="Proteomes" id="UP001060733">
    <property type="component" value="Plasmid punmamed3"/>
</dbReference>
<sequence length="619" mass="68927">MTTTVAVRPMTARDFLATPAGVALRKGQRHGRFLDHIGTIIDLVDLVDSIAGGGPGMDVEDILDNHQQILDQILKEQREIQDSIGGINDNIQGIGSDVDQIKDLIGQIGEGQEEAKKLLSQILADQRRMAREINRNLQVISNQVQGMWTEMNNWFALTITAIAGLADTLAEIQQQLARIEQLLEEVLAEIAELHDRVDWNAVISMFTEHEHRVGYCIEMMMAINVMPTDPGEQRDGGPVLRVDADGLDGWARSVTDEVNGLPYSLYCLHRVLVGDNLLGKSLMHVFCHLMAHKQEIDYREAARYFFKLAAVQAEGYAALSKARQAIHLPEIDFARILRERLLLQTQSVNAALELTYGVAEWQDAVTRKDMLTHRIPAYGNAVVPETKYFVVEDNRQVIAAMAFPWDPSSSSRGKAEFYVGRPVPGSRRIDPASVKTVTEWADGNTLMSPTLMTARKAENPATGTEHNYLRYYAQPFVFDPKYVMVGLRVSARDGVTVCEPLVAEYDEETGTTSWDGTSGGLWVATLDDTCAQTVVDLGPTGRPADQIPAWQKGPHSAVPPADHRFTDLRLAAGFRIAFRRVNDNMWFCPGFLDDTWEQNTLLPAPSQSDYLLYEPVTLP</sequence>
<proteinExistence type="predicted"/>
<evidence type="ECO:0000313" key="2">
    <source>
        <dbReference type="EMBL" id="UXY40481.1"/>
    </source>
</evidence>
<protein>
    <submittedName>
        <fullName evidence="2">Uncharacterized protein</fullName>
    </submittedName>
</protein>